<evidence type="ECO:0000313" key="1">
    <source>
        <dbReference type="EMBL" id="KNZ51826.1"/>
    </source>
</evidence>
<dbReference type="AlphaFoldDB" id="A0A0L6UTF3"/>
<accession>A0A0L6UTF3</accession>
<proteinExistence type="predicted"/>
<keyword evidence="2" id="KW-1185">Reference proteome</keyword>
<comment type="caution">
    <text evidence="1">The sequence shown here is derived from an EMBL/GenBank/DDBJ whole genome shotgun (WGS) entry which is preliminary data.</text>
</comment>
<gene>
    <name evidence="1" type="ORF">VP01_3794g1</name>
</gene>
<sequence>MYLTSSASGSSGATWIKMSFWVSISVSSNLNDHTHQTLKGFSHSKKNTRIGFSCQMSEKMSNTVVDYTNQTKQISRQQVQISNAKSRIART</sequence>
<dbReference type="EMBL" id="LAVV01008828">
    <property type="protein sequence ID" value="KNZ51826.1"/>
    <property type="molecule type" value="Genomic_DNA"/>
</dbReference>
<evidence type="ECO:0000313" key="2">
    <source>
        <dbReference type="Proteomes" id="UP000037035"/>
    </source>
</evidence>
<protein>
    <submittedName>
        <fullName evidence="1">Uncharacterized protein</fullName>
    </submittedName>
</protein>
<reference evidence="1 2" key="1">
    <citation type="submission" date="2015-08" db="EMBL/GenBank/DDBJ databases">
        <title>Next Generation Sequencing and Analysis of the Genome of Puccinia sorghi L Schw, the Causal Agent of Maize Common Rust.</title>
        <authorList>
            <person name="Rochi L."/>
            <person name="Burguener G."/>
            <person name="Darino M."/>
            <person name="Turjanski A."/>
            <person name="Kreff E."/>
            <person name="Dieguez M.J."/>
            <person name="Sacco F."/>
        </authorList>
    </citation>
    <scope>NUCLEOTIDE SEQUENCE [LARGE SCALE GENOMIC DNA]</scope>
    <source>
        <strain evidence="1 2">RO10H11247</strain>
    </source>
</reference>
<organism evidence="1 2">
    <name type="scientific">Puccinia sorghi</name>
    <dbReference type="NCBI Taxonomy" id="27349"/>
    <lineage>
        <taxon>Eukaryota</taxon>
        <taxon>Fungi</taxon>
        <taxon>Dikarya</taxon>
        <taxon>Basidiomycota</taxon>
        <taxon>Pucciniomycotina</taxon>
        <taxon>Pucciniomycetes</taxon>
        <taxon>Pucciniales</taxon>
        <taxon>Pucciniaceae</taxon>
        <taxon>Puccinia</taxon>
    </lineage>
</organism>
<dbReference type="VEuPathDB" id="FungiDB:VP01_3794g1"/>
<name>A0A0L6UTF3_9BASI</name>
<dbReference type="Proteomes" id="UP000037035">
    <property type="component" value="Unassembled WGS sequence"/>
</dbReference>